<accession>A0A223ARR2</accession>
<dbReference type="Proteomes" id="UP000214689">
    <property type="component" value="Chromosome"/>
</dbReference>
<dbReference type="RefSeq" id="WP_094233867.1">
    <property type="nucleotide sequence ID" value="NZ_CP016199.1"/>
</dbReference>
<protein>
    <recommendedName>
        <fullName evidence="4">Transporter</fullName>
    </recommendedName>
</protein>
<dbReference type="AlphaFoldDB" id="A0A223ARR2"/>
<feature type="transmembrane region" description="Helical" evidence="1">
    <location>
        <begin position="68"/>
        <end position="90"/>
    </location>
</feature>
<evidence type="ECO:0000313" key="2">
    <source>
        <dbReference type="EMBL" id="ASS37637.1"/>
    </source>
</evidence>
<feature type="transmembrane region" description="Helical" evidence="1">
    <location>
        <begin position="38"/>
        <end position="56"/>
    </location>
</feature>
<keyword evidence="3" id="KW-1185">Reference proteome</keyword>
<proteinExistence type="predicted"/>
<evidence type="ECO:0008006" key="4">
    <source>
        <dbReference type="Google" id="ProtNLM"/>
    </source>
</evidence>
<keyword evidence="1" id="KW-0812">Transmembrane</keyword>
<reference evidence="3" key="1">
    <citation type="submission" date="2016-05" db="EMBL/GenBank/DDBJ databases">
        <authorList>
            <person name="Holder M.E."/>
            <person name="Ajami N.J."/>
            <person name="Petrosino J.F."/>
        </authorList>
    </citation>
    <scope>NUCLEOTIDE SEQUENCE [LARGE SCALE GENOMIC DNA]</scope>
    <source>
        <strain evidence="3">ATCC 700696</strain>
    </source>
</reference>
<gene>
    <name evidence="2" type="ORF">AXF17_03670</name>
</gene>
<keyword evidence="1" id="KW-0472">Membrane</keyword>
<feature type="transmembrane region" description="Helical" evidence="1">
    <location>
        <begin position="96"/>
        <end position="115"/>
    </location>
</feature>
<evidence type="ECO:0000256" key="1">
    <source>
        <dbReference type="SAM" id="Phobius"/>
    </source>
</evidence>
<sequence length="118" mass="13488">MEIRRGKNIACTIAWGVLLLLVRMVMNRSSFFNIPFKLQLVIAIFFMIYGFTLAFWEIKNNRSLFWGAGNSVFNIGMINSSLIVGVSVFFFASNAIYGLCAFGIEITLYVFISIFDWE</sequence>
<name>A0A223ARR2_9FIRM</name>
<evidence type="ECO:0000313" key="3">
    <source>
        <dbReference type="Proteomes" id="UP000214689"/>
    </source>
</evidence>
<organism evidence="2 3">
    <name type="scientific">Mogibacterium pumilum</name>
    <dbReference type="NCBI Taxonomy" id="86332"/>
    <lineage>
        <taxon>Bacteria</taxon>
        <taxon>Bacillati</taxon>
        <taxon>Bacillota</taxon>
        <taxon>Clostridia</taxon>
        <taxon>Peptostreptococcales</taxon>
        <taxon>Anaerovoracaceae</taxon>
        <taxon>Mogibacterium</taxon>
    </lineage>
</organism>
<feature type="transmembrane region" description="Helical" evidence="1">
    <location>
        <begin position="9"/>
        <end position="26"/>
    </location>
</feature>
<keyword evidence="1" id="KW-1133">Transmembrane helix</keyword>
<dbReference type="EMBL" id="CP016199">
    <property type="protein sequence ID" value="ASS37637.1"/>
    <property type="molecule type" value="Genomic_DNA"/>
</dbReference>
<dbReference type="OrthoDB" id="9842746at2"/>